<sequence>MDSKSVKEFIRKEVPDWDDELIATARFKAFSGQKSDWEPKFQFWKNLIVKIARHFGVFIISPPQVKNEWFNRGGLTPLCIDHVLFIMYNEGETTRITDMVGPYSGRITQLLYKVKSLMNRSTMSTESILLEDCLVLTTLLKEKADEVIKCLSESHWNSYCVVTRNKFENMCGGQKEGYAVLSYLSGCRKGRYLSTNKKELIEGIKVSLSSAVVSGVSSLDFNTLHLIWTQEKLQQQLDVIDRRWEMSRQSALALLKSGNKKLALRHAKEMKLGTENREKCNSLLNRVEEVLSVIANAESTKQVTEAIQIGARVIKENKISIEEVQLCLEELEESIDSQKQVEKALEPAPSLDMEDEDIEEEFRKLELEIGSGNLKDLNPEAGVSDSEGTDQSLADALLNLKLADDGPGSGSGIQDSGLPAKNKESNSPMLEAA</sequence>
<evidence type="ECO:0000313" key="3">
    <source>
        <dbReference type="Proteomes" id="UP000828251"/>
    </source>
</evidence>
<dbReference type="GO" id="GO:0005771">
    <property type="term" value="C:multivesicular body"/>
    <property type="evidence" value="ECO:0007669"/>
    <property type="project" value="TreeGrafter"/>
</dbReference>
<feature type="region of interest" description="Disordered" evidence="1">
    <location>
        <begin position="339"/>
        <end position="358"/>
    </location>
</feature>
<dbReference type="GO" id="GO:0000815">
    <property type="term" value="C:ESCRT III complex"/>
    <property type="evidence" value="ECO:0007669"/>
    <property type="project" value="TreeGrafter"/>
</dbReference>
<dbReference type="GO" id="GO:0032511">
    <property type="term" value="P:late endosome to vacuole transport via multivesicular body sorting pathway"/>
    <property type="evidence" value="ECO:0007669"/>
    <property type="project" value="TreeGrafter"/>
</dbReference>
<comment type="caution">
    <text evidence="2">The sequence shown here is derived from an EMBL/GenBank/DDBJ whole genome shotgun (WGS) entry which is preliminary data.</text>
</comment>
<accession>A0A9D3V7J4</accession>
<protein>
    <recommendedName>
        <fullName evidence="4">Charged multivesicular body protein 7</fullName>
    </recommendedName>
</protein>
<dbReference type="AlphaFoldDB" id="A0A9D3V7J4"/>
<dbReference type="Proteomes" id="UP000828251">
    <property type="component" value="Unassembled WGS sequence"/>
</dbReference>
<evidence type="ECO:0008006" key="4">
    <source>
        <dbReference type="Google" id="ProtNLM"/>
    </source>
</evidence>
<feature type="region of interest" description="Disordered" evidence="1">
    <location>
        <begin position="398"/>
        <end position="433"/>
    </location>
</feature>
<dbReference type="GO" id="GO:0006900">
    <property type="term" value="P:vesicle budding from membrane"/>
    <property type="evidence" value="ECO:0007669"/>
    <property type="project" value="TreeGrafter"/>
</dbReference>
<dbReference type="OrthoDB" id="10250120at2759"/>
<dbReference type="PANTHER" id="PTHR22761">
    <property type="entry name" value="CHARGED MULTIVESICULAR BODY PROTEIN"/>
    <property type="match status" value="1"/>
</dbReference>
<proteinExistence type="predicted"/>
<evidence type="ECO:0000313" key="2">
    <source>
        <dbReference type="EMBL" id="KAH1073844.1"/>
    </source>
</evidence>
<dbReference type="InterPro" id="IPR005024">
    <property type="entry name" value="Snf7_fam"/>
</dbReference>
<name>A0A9D3V7J4_9ROSI</name>
<dbReference type="EMBL" id="JAIQCV010000008">
    <property type="protein sequence ID" value="KAH1073844.1"/>
    <property type="molecule type" value="Genomic_DNA"/>
</dbReference>
<dbReference type="PANTHER" id="PTHR22761:SF7">
    <property type="entry name" value="SNF7 FAMILY PROTEIN"/>
    <property type="match status" value="1"/>
</dbReference>
<gene>
    <name evidence="2" type="ORF">J1N35_026172</name>
</gene>
<dbReference type="GO" id="GO:0009898">
    <property type="term" value="C:cytoplasmic side of plasma membrane"/>
    <property type="evidence" value="ECO:0007669"/>
    <property type="project" value="TreeGrafter"/>
</dbReference>
<keyword evidence="3" id="KW-1185">Reference proteome</keyword>
<dbReference type="Pfam" id="PF03357">
    <property type="entry name" value="Snf7"/>
    <property type="match status" value="1"/>
</dbReference>
<reference evidence="2 3" key="1">
    <citation type="journal article" date="2021" name="Plant Biotechnol. J.">
        <title>Multi-omics assisted identification of the key and species-specific regulatory components of drought-tolerant mechanisms in Gossypium stocksii.</title>
        <authorList>
            <person name="Yu D."/>
            <person name="Ke L."/>
            <person name="Zhang D."/>
            <person name="Wu Y."/>
            <person name="Sun Y."/>
            <person name="Mei J."/>
            <person name="Sun J."/>
            <person name="Sun Y."/>
        </authorList>
    </citation>
    <scope>NUCLEOTIDE SEQUENCE [LARGE SCALE GENOMIC DNA]</scope>
    <source>
        <strain evidence="3">cv. E1</strain>
        <tissue evidence="2">Leaf</tissue>
    </source>
</reference>
<evidence type="ECO:0000256" key="1">
    <source>
        <dbReference type="SAM" id="MobiDB-lite"/>
    </source>
</evidence>
<dbReference type="Pfam" id="PF25880">
    <property type="entry name" value="WHD_CHMP7_1st"/>
    <property type="match status" value="1"/>
</dbReference>
<dbReference type="Gene3D" id="6.10.140.1230">
    <property type="match status" value="1"/>
</dbReference>
<organism evidence="2 3">
    <name type="scientific">Gossypium stocksii</name>
    <dbReference type="NCBI Taxonomy" id="47602"/>
    <lineage>
        <taxon>Eukaryota</taxon>
        <taxon>Viridiplantae</taxon>
        <taxon>Streptophyta</taxon>
        <taxon>Embryophyta</taxon>
        <taxon>Tracheophyta</taxon>
        <taxon>Spermatophyta</taxon>
        <taxon>Magnoliopsida</taxon>
        <taxon>eudicotyledons</taxon>
        <taxon>Gunneridae</taxon>
        <taxon>Pentapetalae</taxon>
        <taxon>rosids</taxon>
        <taxon>malvids</taxon>
        <taxon>Malvales</taxon>
        <taxon>Malvaceae</taxon>
        <taxon>Malvoideae</taxon>
        <taxon>Gossypium</taxon>
    </lineage>
</organism>